<proteinExistence type="predicted"/>
<sequence>MKFYTSWVDTGNRNINFVTEMFTSGTLRQYRLKQKRVNIRAVKHWCRKLLVRGYKLLAVAPTMICLICNFMWNLITFVGFNQVVIC</sequence>
<dbReference type="InterPro" id="IPR050588">
    <property type="entry name" value="WNK_Ser-Thr_kinase"/>
</dbReference>
<feature type="transmembrane region" description="Helical" evidence="6">
    <location>
        <begin position="56"/>
        <end position="80"/>
    </location>
</feature>
<keyword evidence="6" id="KW-1133">Transmembrane helix</keyword>
<organism evidence="7 8">
    <name type="scientific">Dipteronia sinensis</name>
    <dbReference type="NCBI Taxonomy" id="43782"/>
    <lineage>
        <taxon>Eukaryota</taxon>
        <taxon>Viridiplantae</taxon>
        <taxon>Streptophyta</taxon>
        <taxon>Embryophyta</taxon>
        <taxon>Tracheophyta</taxon>
        <taxon>Spermatophyta</taxon>
        <taxon>Magnoliopsida</taxon>
        <taxon>eudicotyledons</taxon>
        <taxon>Gunneridae</taxon>
        <taxon>Pentapetalae</taxon>
        <taxon>rosids</taxon>
        <taxon>malvids</taxon>
        <taxon>Sapindales</taxon>
        <taxon>Sapindaceae</taxon>
        <taxon>Hippocastanoideae</taxon>
        <taxon>Acereae</taxon>
        <taxon>Dipteronia</taxon>
    </lineage>
</organism>
<dbReference type="EMBL" id="JANJYJ010000003">
    <property type="protein sequence ID" value="KAK3221549.1"/>
    <property type="molecule type" value="Genomic_DNA"/>
</dbReference>
<keyword evidence="6" id="KW-0472">Membrane</keyword>
<reference evidence="7" key="1">
    <citation type="journal article" date="2023" name="Plant J.">
        <title>Genome sequences and population genomics provide insights into the demographic history, inbreeding, and mutation load of two 'living fossil' tree species of Dipteronia.</title>
        <authorList>
            <person name="Feng Y."/>
            <person name="Comes H.P."/>
            <person name="Chen J."/>
            <person name="Zhu S."/>
            <person name="Lu R."/>
            <person name="Zhang X."/>
            <person name="Li P."/>
            <person name="Qiu J."/>
            <person name="Olsen K.M."/>
            <person name="Qiu Y."/>
        </authorList>
    </citation>
    <scope>NUCLEOTIDE SEQUENCE</scope>
    <source>
        <strain evidence="7">NBL</strain>
    </source>
</reference>
<keyword evidence="8" id="KW-1185">Reference proteome</keyword>
<dbReference type="Proteomes" id="UP001281410">
    <property type="component" value="Unassembled WGS sequence"/>
</dbReference>
<accession>A0AAE0AQ33</accession>
<dbReference type="EC" id="2.7.11.1" evidence="1"/>
<evidence type="ECO:0000256" key="2">
    <source>
        <dbReference type="ARBA" id="ARBA00022527"/>
    </source>
</evidence>
<evidence type="ECO:0000313" key="8">
    <source>
        <dbReference type="Proteomes" id="UP001281410"/>
    </source>
</evidence>
<evidence type="ECO:0000256" key="3">
    <source>
        <dbReference type="ARBA" id="ARBA00022777"/>
    </source>
</evidence>
<dbReference type="PANTHER" id="PTHR13902">
    <property type="entry name" value="SERINE/THREONINE-PROTEIN KINASE WNK WITH NO LYSINE -RELATED"/>
    <property type="match status" value="1"/>
</dbReference>
<evidence type="ECO:0000256" key="4">
    <source>
        <dbReference type="ARBA" id="ARBA00047899"/>
    </source>
</evidence>
<dbReference type="GO" id="GO:0004674">
    <property type="term" value="F:protein serine/threonine kinase activity"/>
    <property type="evidence" value="ECO:0007669"/>
    <property type="project" value="UniProtKB-KW"/>
</dbReference>
<keyword evidence="3" id="KW-0418">Kinase</keyword>
<evidence type="ECO:0000313" key="7">
    <source>
        <dbReference type="EMBL" id="KAK3221549.1"/>
    </source>
</evidence>
<comment type="caution">
    <text evidence="7">The sequence shown here is derived from an EMBL/GenBank/DDBJ whole genome shotgun (WGS) entry which is preliminary data.</text>
</comment>
<comment type="catalytic activity">
    <reaction evidence="4">
        <text>L-threonyl-[protein] + ATP = O-phospho-L-threonyl-[protein] + ADP + H(+)</text>
        <dbReference type="Rhea" id="RHEA:46608"/>
        <dbReference type="Rhea" id="RHEA-COMP:11060"/>
        <dbReference type="Rhea" id="RHEA-COMP:11605"/>
        <dbReference type="ChEBI" id="CHEBI:15378"/>
        <dbReference type="ChEBI" id="CHEBI:30013"/>
        <dbReference type="ChEBI" id="CHEBI:30616"/>
        <dbReference type="ChEBI" id="CHEBI:61977"/>
        <dbReference type="ChEBI" id="CHEBI:456216"/>
        <dbReference type="EC" id="2.7.11.1"/>
    </reaction>
</comment>
<evidence type="ECO:0000256" key="1">
    <source>
        <dbReference type="ARBA" id="ARBA00012513"/>
    </source>
</evidence>
<evidence type="ECO:0000256" key="6">
    <source>
        <dbReference type="SAM" id="Phobius"/>
    </source>
</evidence>
<keyword evidence="6" id="KW-0812">Transmembrane</keyword>
<protein>
    <recommendedName>
        <fullName evidence="1">non-specific serine/threonine protein kinase</fullName>
        <ecNumber evidence="1">2.7.11.1</ecNumber>
    </recommendedName>
</protein>
<name>A0AAE0AQ33_9ROSI</name>
<keyword evidence="2" id="KW-0723">Serine/threonine-protein kinase</keyword>
<keyword evidence="3" id="KW-0808">Transferase</keyword>
<gene>
    <name evidence="7" type="ORF">Dsin_008574</name>
</gene>
<comment type="catalytic activity">
    <reaction evidence="5">
        <text>L-seryl-[protein] + ATP = O-phospho-L-seryl-[protein] + ADP + H(+)</text>
        <dbReference type="Rhea" id="RHEA:17989"/>
        <dbReference type="Rhea" id="RHEA-COMP:9863"/>
        <dbReference type="Rhea" id="RHEA-COMP:11604"/>
        <dbReference type="ChEBI" id="CHEBI:15378"/>
        <dbReference type="ChEBI" id="CHEBI:29999"/>
        <dbReference type="ChEBI" id="CHEBI:30616"/>
        <dbReference type="ChEBI" id="CHEBI:83421"/>
        <dbReference type="ChEBI" id="CHEBI:456216"/>
        <dbReference type="EC" id="2.7.11.1"/>
    </reaction>
</comment>
<dbReference type="AlphaFoldDB" id="A0AAE0AQ33"/>
<evidence type="ECO:0000256" key="5">
    <source>
        <dbReference type="ARBA" id="ARBA00048679"/>
    </source>
</evidence>